<proteinExistence type="predicted"/>
<keyword evidence="1" id="KW-0472">Membrane</keyword>
<sequence>MSFLHQQQLGSRETVYTGDKDKETELRITSYTRRVRISCNMTGVPSGNNIEALQVVSVPQAPWLICLTLLSLATATTSSRVLFLCWRFLNLQQLIFGYIFAFFFSVMDYIVFNHLRHRIRAGARLQQPLAQPHTSHRSGFQAGKMAVKAAGSSPWLMRRITVVSKERSVGSVLM</sequence>
<accession>A0A5B7CZQ5</accession>
<dbReference type="Proteomes" id="UP000324222">
    <property type="component" value="Unassembled WGS sequence"/>
</dbReference>
<name>A0A5B7CZQ5_PORTR</name>
<dbReference type="EMBL" id="VSRR010000410">
    <property type="protein sequence ID" value="MPC15247.1"/>
    <property type="molecule type" value="Genomic_DNA"/>
</dbReference>
<reference evidence="2 3" key="1">
    <citation type="submission" date="2019-05" db="EMBL/GenBank/DDBJ databases">
        <title>Another draft genome of Portunus trituberculatus and its Hox gene families provides insights of decapod evolution.</title>
        <authorList>
            <person name="Jeong J.-H."/>
            <person name="Song I."/>
            <person name="Kim S."/>
            <person name="Choi T."/>
            <person name="Kim D."/>
            <person name="Ryu S."/>
            <person name="Kim W."/>
        </authorList>
    </citation>
    <scope>NUCLEOTIDE SEQUENCE [LARGE SCALE GENOMIC DNA]</scope>
    <source>
        <tissue evidence="2">Muscle</tissue>
    </source>
</reference>
<keyword evidence="1" id="KW-0812">Transmembrane</keyword>
<keyword evidence="3" id="KW-1185">Reference proteome</keyword>
<gene>
    <name evidence="2" type="ORF">E2C01_008033</name>
</gene>
<organism evidence="2 3">
    <name type="scientific">Portunus trituberculatus</name>
    <name type="common">Swimming crab</name>
    <name type="synonym">Neptunus trituberculatus</name>
    <dbReference type="NCBI Taxonomy" id="210409"/>
    <lineage>
        <taxon>Eukaryota</taxon>
        <taxon>Metazoa</taxon>
        <taxon>Ecdysozoa</taxon>
        <taxon>Arthropoda</taxon>
        <taxon>Crustacea</taxon>
        <taxon>Multicrustacea</taxon>
        <taxon>Malacostraca</taxon>
        <taxon>Eumalacostraca</taxon>
        <taxon>Eucarida</taxon>
        <taxon>Decapoda</taxon>
        <taxon>Pleocyemata</taxon>
        <taxon>Brachyura</taxon>
        <taxon>Eubrachyura</taxon>
        <taxon>Portunoidea</taxon>
        <taxon>Portunidae</taxon>
        <taxon>Portuninae</taxon>
        <taxon>Portunus</taxon>
    </lineage>
</organism>
<evidence type="ECO:0000313" key="3">
    <source>
        <dbReference type="Proteomes" id="UP000324222"/>
    </source>
</evidence>
<comment type="caution">
    <text evidence="2">The sequence shown here is derived from an EMBL/GenBank/DDBJ whole genome shotgun (WGS) entry which is preliminary data.</text>
</comment>
<dbReference type="AlphaFoldDB" id="A0A5B7CZQ5"/>
<keyword evidence="1" id="KW-1133">Transmembrane helix</keyword>
<evidence type="ECO:0000313" key="2">
    <source>
        <dbReference type="EMBL" id="MPC15247.1"/>
    </source>
</evidence>
<evidence type="ECO:0000256" key="1">
    <source>
        <dbReference type="SAM" id="Phobius"/>
    </source>
</evidence>
<protein>
    <submittedName>
        <fullName evidence="2">Uncharacterized protein</fullName>
    </submittedName>
</protein>
<feature type="transmembrane region" description="Helical" evidence="1">
    <location>
        <begin position="95"/>
        <end position="115"/>
    </location>
</feature>